<dbReference type="EMBL" id="CAJVQC010093987">
    <property type="protein sequence ID" value="CAG8827537.1"/>
    <property type="molecule type" value="Genomic_DNA"/>
</dbReference>
<organism evidence="1 2">
    <name type="scientific">Racocetra persica</name>
    <dbReference type="NCBI Taxonomy" id="160502"/>
    <lineage>
        <taxon>Eukaryota</taxon>
        <taxon>Fungi</taxon>
        <taxon>Fungi incertae sedis</taxon>
        <taxon>Mucoromycota</taxon>
        <taxon>Glomeromycotina</taxon>
        <taxon>Glomeromycetes</taxon>
        <taxon>Diversisporales</taxon>
        <taxon>Gigasporaceae</taxon>
        <taxon>Racocetra</taxon>
    </lineage>
</organism>
<gene>
    <name evidence="1" type="ORF">RPERSI_LOCUS26999</name>
</gene>
<accession>A0ACA9S542</accession>
<keyword evidence="2" id="KW-1185">Reference proteome</keyword>
<sequence length="59" mass="6683">LSSYIGAVFVGVIALGISLFRCFRRRILMPYPCRYLSNGYLDVSKWAAGLTVEIRARLE</sequence>
<proteinExistence type="predicted"/>
<feature type="non-terminal residue" evidence="1">
    <location>
        <position position="1"/>
    </location>
</feature>
<dbReference type="Proteomes" id="UP000789920">
    <property type="component" value="Unassembled WGS sequence"/>
</dbReference>
<evidence type="ECO:0000313" key="2">
    <source>
        <dbReference type="Proteomes" id="UP000789920"/>
    </source>
</evidence>
<reference evidence="1" key="1">
    <citation type="submission" date="2021-06" db="EMBL/GenBank/DDBJ databases">
        <authorList>
            <person name="Kallberg Y."/>
            <person name="Tangrot J."/>
            <person name="Rosling A."/>
        </authorList>
    </citation>
    <scope>NUCLEOTIDE SEQUENCE</scope>
    <source>
        <strain evidence="1">MA461A</strain>
    </source>
</reference>
<name>A0ACA9S542_9GLOM</name>
<evidence type="ECO:0000313" key="1">
    <source>
        <dbReference type="EMBL" id="CAG8827537.1"/>
    </source>
</evidence>
<protein>
    <submittedName>
        <fullName evidence="1">32221_t:CDS:1</fullName>
    </submittedName>
</protein>
<comment type="caution">
    <text evidence="1">The sequence shown here is derived from an EMBL/GenBank/DDBJ whole genome shotgun (WGS) entry which is preliminary data.</text>
</comment>